<evidence type="ECO:0000313" key="6">
    <source>
        <dbReference type="EMBL" id="TPG56519.1"/>
    </source>
</evidence>
<dbReference type="EC" id="6.3.5.4" evidence="3"/>
<dbReference type="SUPFAM" id="SSF56235">
    <property type="entry name" value="N-terminal nucleophile aminohydrolases (Ntn hydrolases)"/>
    <property type="match status" value="1"/>
</dbReference>
<evidence type="ECO:0000256" key="4">
    <source>
        <dbReference type="ARBA" id="ARBA00048741"/>
    </source>
</evidence>
<dbReference type="GO" id="GO:0004066">
    <property type="term" value="F:asparagine synthase (glutamine-hydrolyzing) activity"/>
    <property type="evidence" value="ECO:0007669"/>
    <property type="project" value="UniProtKB-EC"/>
</dbReference>
<feature type="domain" description="Asparagine synthetase" evidence="5">
    <location>
        <begin position="213"/>
        <end position="577"/>
    </location>
</feature>
<dbReference type="AlphaFoldDB" id="A0A502G3T8"/>
<dbReference type="InterPro" id="IPR006426">
    <property type="entry name" value="Asn_synth_AEB"/>
</dbReference>
<keyword evidence="7" id="KW-1185">Reference proteome</keyword>
<comment type="catalytic activity">
    <reaction evidence="4">
        <text>L-aspartate + L-glutamine + ATP + H2O = L-asparagine + L-glutamate + AMP + diphosphate + H(+)</text>
        <dbReference type="Rhea" id="RHEA:12228"/>
        <dbReference type="ChEBI" id="CHEBI:15377"/>
        <dbReference type="ChEBI" id="CHEBI:15378"/>
        <dbReference type="ChEBI" id="CHEBI:29985"/>
        <dbReference type="ChEBI" id="CHEBI:29991"/>
        <dbReference type="ChEBI" id="CHEBI:30616"/>
        <dbReference type="ChEBI" id="CHEBI:33019"/>
        <dbReference type="ChEBI" id="CHEBI:58048"/>
        <dbReference type="ChEBI" id="CHEBI:58359"/>
        <dbReference type="ChEBI" id="CHEBI:456215"/>
        <dbReference type="EC" id="6.3.5.4"/>
    </reaction>
</comment>
<evidence type="ECO:0000256" key="2">
    <source>
        <dbReference type="ARBA" id="ARBA00005752"/>
    </source>
</evidence>
<proteinExistence type="inferred from homology"/>
<sequence>MKPRYLLLVSQGEDLAARAARIATATELRVCHRTPRIAVLANEDCSCLAIDTDHLVVGTLFHRYGPPRAIAAFDDTERSALLGGGAGALLASYWGGYISLSVRGDAVEILRDPSGALPCYRTAAGGIALFASDMELLSAGGAVHAGVGWDALGRMLFSSGLPSRETALVGIGMILAGTTLVIEGHRDETVTSWSPWDFAEPAGEDRAAASERLRHAIDQAVGAWTSRYRHPLLSVSGGLDSSIVAACLARSTGGRSGTAASCITLYTDDPAGDERGYARQVCAPLDLPLAECRYTLDAVDLNRALGAHLPRPAGRVEAQPYEVAHRAIAAQVGADAFFTGNGGDNVFNYSQSAAALADRALHEGPGAGAFATLRDICRQTGAGPLRVTRAAMRVARAASGYRWRASPAFLHPELIASLQGLAFAHPWLEAPPGALPGKAAHIAGLLRAQVTLEPDRSRVAPVVHPLLSQPVVETCLSIPSWQWRSGGRDRAVARDAFADRLPQAILDRKGKGTPDPFCGEIVARKRGELRARLLDGQLAAQGLLDQHAIEETLRPERPTTGEENVRLLELANVEAWLSSWP</sequence>
<dbReference type="Pfam" id="PF00733">
    <property type="entry name" value="Asn_synthase"/>
    <property type="match status" value="1"/>
</dbReference>
<evidence type="ECO:0000256" key="1">
    <source>
        <dbReference type="ARBA" id="ARBA00005187"/>
    </source>
</evidence>
<dbReference type="OrthoDB" id="7053173at2"/>
<reference evidence="6 7" key="1">
    <citation type="journal article" date="2019" name="Environ. Microbiol.">
        <title>Species interactions and distinct microbial communities in high Arctic permafrost affected cryosols are associated with the CH4 and CO2 gas fluxes.</title>
        <authorList>
            <person name="Altshuler I."/>
            <person name="Hamel J."/>
            <person name="Turney S."/>
            <person name="Magnuson E."/>
            <person name="Levesque R."/>
            <person name="Greer C."/>
            <person name="Whyte L.G."/>
        </authorList>
    </citation>
    <scope>NUCLEOTIDE SEQUENCE [LARGE SCALE GENOMIC DNA]</scope>
    <source>
        <strain evidence="6 7">E6.1</strain>
    </source>
</reference>
<comment type="similarity">
    <text evidence="2">Belongs to the asparagine synthetase family.</text>
</comment>
<evidence type="ECO:0000259" key="5">
    <source>
        <dbReference type="Pfam" id="PF00733"/>
    </source>
</evidence>
<dbReference type="RefSeq" id="WP_140847906.1">
    <property type="nucleotide sequence ID" value="NZ_RCZC01000001.1"/>
</dbReference>
<dbReference type="PANTHER" id="PTHR43284:SF1">
    <property type="entry name" value="ASPARAGINE SYNTHETASE"/>
    <property type="match status" value="1"/>
</dbReference>
<protein>
    <recommendedName>
        <fullName evidence="3">asparagine synthase (glutamine-hydrolyzing)</fullName>
        <ecNumber evidence="3">6.3.5.4</ecNumber>
    </recommendedName>
</protein>
<dbReference type="SUPFAM" id="SSF52402">
    <property type="entry name" value="Adenine nucleotide alpha hydrolases-like"/>
    <property type="match status" value="1"/>
</dbReference>
<gene>
    <name evidence="6" type="ORF">EAH76_03015</name>
</gene>
<comment type="caution">
    <text evidence="6">The sequence shown here is derived from an EMBL/GenBank/DDBJ whole genome shotgun (WGS) entry which is preliminary data.</text>
</comment>
<accession>A0A502G3T8</accession>
<dbReference type="InterPro" id="IPR001962">
    <property type="entry name" value="Asn_synthase"/>
</dbReference>
<organism evidence="6 7">
    <name type="scientific">Sphingomonas glacialis</name>
    <dbReference type="NCBI Taxonomy" id="658225"/>
    <lineage>
        <taxon>Bacteria</taxon>
        <taxon>Pseudomonadati</taxon>
        <taxon>Pseudomonadota</taxon>
        <taxon>Alphaproteobacteria</taxon>
        <taxon>Sphingomonadales</taxon>
        <taxon>Sphingomonadaceae</taxon>
        <taxon>Sphingomonas</taxon>
    </lineage>
</organism>
<name>A0A502G3T8_9SPHN</name>
<dbReference type="InterPro" id="IPR014729">
    <property type="entry name" value="Rossmann-like_a/b/a_fold"/>
</dbReference>
<dbReference type="PIRSF" id="PIRSF001589">
    <property type="entry name" value="Asn_synthetase_glu-h"/>
    <property type="match status" value="1"/>
</dbReference>
<dbReference type="Gene3D" id="3.40.50.620">
    <property type="entry name" value="HUPs"/>
    <property type="match status" value="2"/>
</dbReference>
<dbReference type="EMBL" id="RCZC01000001">
    <property type="protein sequence ID" value="TPG56519.1"/>
    <property type="molecule type" value="Genomic_DNA"/>
</dbReference>
<dbReference type="InterPro" id="IPR051786">
    <property type="entry name" value="ASN_synthetase/amidase"/>
</dbReference>
<evidence type="ECO:0000256" key="3">
    <source>
        <dbReference type="ARBA" id="ARBA00012737"/>
    </source>
</evidence>
<dbReference type="GO" id="GO:0006529">
    <property type="term" value="P:asparagine biosynthetic process"/>
    <property type="evidence" value="ECO:0007669"/>
    <property type="project" value="InterPro"/>
</dbReference>
<evidence type="ECO:0000313" key="7">
    <source>
        <dbReference type="Proteomes" id="UP000319931"/>
    </source>
</evidence>
<comment type="pathway">
    <text evidence="1">Amino-acid biosynthesis; L-asparagine biosynthesis; L-asparagine from L-aspartate (L-Gln route): step 1/1.</text>
</comment>
<dbReference type="PANTHER" id="PTHR43284">
    <property type="entry name" value="ASPARAGINE SYNTHETASE (GLUTAMINE-HYDROLYZING)"/>
    <property type="match status" value="1"/>
</dbReference>
<dbReference type="Proteomes" id="UP000319931">
    <property type="component" value="Unassembled WGS sequence"/>
</dbReference>
<dbReference type="InterPro" id="IPR029055">
    <property type="entry name" value="Ntn_hydrolases_N"/>
</dbReference>